<name>A0A927RGY1_9BACL</name>
<dbReference type="Pfam" id="PF00756">
    <property type="entry name" value="Esterase"/>
    <property type="match status" value="1"/>
</dbReference>
<dbReference type="PANTHER" id="PTHR48098:SF3">
    <property type="entry name" value="IRON(III) ENTEROBACTIN ESTERASE"/>
    <property type="match status" value="1"/>
</dbReference>
<dbReference type="InterPro" id="IPR050583">
    <property type="entry name" value="Mycobacterial_A85_antigen"/>
</dbReference>
<dbReference type="PANTHER" id="PTHR48098">
    <property type="entry name" value="ENTEROCHELIN ESTERASE-RELATED"/>
    <property type="match status" value="1"/>
</dbReference>
<dbReference type="Gene3D" id="3.40.50.1820">
    <property type="entry name" value="alpha/beta hydrolase"/>
    <property type="match status" value="1"/>
</dbReference>
<dbReference type="SUPFAM" id="SSF53474">
    <property type="entry name" value="alpha/beta-Hydrolases"/>
    <property type="match status" value="1"/>
</dbReference>
<dbReference type="InterPro" id="IPR029058">
    <property type="entry name" value="AB_hydrolase_fold"/>
</dbReference>
<organism evidence="1 2">
    <name type="scientific">Sporosarcina limicola</name>
    <dbReference type="NCBI Taxonomy" id="34101"/>
    <lineage>
        <taxon>Bacteria</taxon>
        <taxon>Bacillati</taxon>
        <taxon>Bacillota</taxon>
        <taxon>Bacilli</taxon>
        <taxon>Bacillales</taxon>
        <taxon>Caryophanaceae</taxon>
        <taxon>Sporosarcina</taxon>
    </lineage>
</organism>
<evidence type="ECO:0000313" key="1">
    <source>
        <dbReference type="EMBL" id="MBE1556922.1"/>
    </source>
</evidence>
<accession>A0A927RGY1</accession>
<dbReference type="AlphaFoldDB" id="A0A927RGY1"/>
<evidence type="ECO:0000313" key="2">
    <source>
        <dbReference type="Proteomes" id="UP000658225"/>
    </source>
</evidence>
<comment type="caution">
    <text evidence="1">The sequence shown here is derived from an EMBL/GenBank/DDBJ whole genome shotgun (WGS) entry which is preliminary data.</text>
</comment>
<keyword evidence="2" id="KW-1185">Reference proteome</keyword>
<dbReference type="InterPro" id="IPR000801">
    <property type="entry name" value="Esterase-like"/>
</dbReference>
<protein>
    <submittedName>
        <fullName evidence="1">Enterochelin esterase-like enzyme</fullName>
    </submittedName>
</protein>
<dbReference type="RefSeq" id="WP_192600523.1">
    <property type="nucleotide sequence ID" value="NZ_JADBEL010000041.1"/>
</dbReference>
<dbReference type="Proteomes" id="UP000658225">
    <property type="component" value="Unassembled WGS sequence"/>
</dbReference>
<sequence>MKQGKIEDITFYSKELDEEMQLLIHLPHNYSPLYKYSVLIASDGKDYFQFGRIGRVIDELIDAKEIENVIVVGVPYKSVTERRRMYHTEGDRRDAYIRFLAHELVPYIDANYPTYQIGAGRGLIGDSLAATISLLTALKYPNCFGKVILHSPYVDDLVLNQVEAMEDASHFSIYHVIGEGETEVKTTVDGVQDFLTPNRVLKDLIERKGFPYFYEEFKGDHTWKHWQPDVRRAIQMVYSH</sequence>
<gene>
    <name evidence="1" type="ORF">H4683_004048</name>
</gene>
<dbReference type="EMBL" id="JADBEL010000041">
    <property type="protein sequence ID" value="MBE1556922.1"/>
    <property type="molecule type" value="Genomic_DNA"/>
</dbReference>
<proteinExistence type="predicted"/>
<reference evidence="1" key="1">
    <citation type="submission" date="2020-10" db="EMBL/GenBank/DDBJ databases">
        <title>Genomic Encyclopedia of Type Strains, Phase IV (KMG-IV): sequencing the most valuable type-strain genomes for metagenomic binning, comparative biology and taxonomic classification.</title>
        <authorList>
            <person name="Goeker M."/>
        </authorList>
    </citation>
    <scope>NUCLEOTIDE SEQUENCE</scope>
    <source>
        <strain evidence="1">DSM 13886</strain>
    </source>
</reference>